<dbReference type="Pfam" id="PF04542">
    <property type="entry name" value="Sigma70_r2"/>
    <property type="match status" value="1"/>
</dbReference>
<evidence type="ECO:0000256" key="5">
    <source>
        <dbReference type="SAM" id="MobiDB-lite"/>
    </source>
</evidence>
<evidence type="ECO:0000259" key="7">
    <source>
        <dbReference type="Pfam" id="PF08281"/>
    </source>
</evidence>
<evidence type="ECO:0000256" key="2">
    <source>
        <dbReference type="ARBA" id="ARBA00023015"/>
    </source>
</evidence>
<feature type="region of interest" description="Disordered" evidence="5">
    <location>
        <begin position="1"/>
        <end position="32"/>
    </location>
</feature>
<evidence type="ECO:0000256" key="1">
    <source>
        <dbReference type="ARBA" id="ARBA00010641"/>
    </source>
</evidence>
<dbReference type="GO" id="GO:0006352">
    <property type="term" value="P:DNA-templated transcription initiation"/>
    <property type="evidence" value="ECO:0007669"/>
    <property type="project" value="InterPro"/>
</dbReference>
<dbReference type="InterPro" id="IPR013324">
    <property type="entry name" value="RNA_pol_sigma_r3/r4-like"/>
</dbReference>
<dbReference type="Gene3D" id="1.10.1740.10">
    <property type="match status" value="1"/>
</dbReference>
<dbReference type="RefSeq" id="WP_133703908.1">
    <property type="nucleotide sequence ID" value="NZ_SNXS01000016.1"/>
</dbReference>
<dbReference type="Proteomes" id="UP000295361">
    <property type="component" value="Unassembled WGS sequence"/>
</dbReference>
<dbReference type="AlphaFoldDB" id="A0A4R6QD84"/>
<keyword evidence="3" id="KW-0731">Sigma factor</keyword>
<dbReference type="PANTHER" id="PTHR43133:SF63">
    <property type="entry name" value="RNA POLYMERASE SIGMA FACTOR FECI-RELATED"/>
    <property type="match status" value="1"/>
</dbReference>
<dbReference type="OrthoDB" id="8654550at2"/>
<organism evidence="8 9">
    <name type="scientific">Roseateles toxinivorans</name>
    <dbReference type="NCBI Taxonomy" id="270368"/>
    <lineage>
        <taxon>Bacteria</taxon>
        <taxon>Pseudomonadati</taxon>
        <taxon>Pseudomonadota</taxon>
        <taxon>Betaproteobacteria</taxon>
        <taxon>Burkholderiales</taxon>
        <taxon>Sphaerotilaceae</taxon>
        <taxon>Roseateles</taxon>
    </lineage>
</organism>
<name>A0A4R6QD84_9BURK</name>
<gene>
    <name evidence="8" type="ORF">DES47_11610</name>
</gene>
<feature type="domain" description="RNA polymerase sigma-70 region 2" evidence="6">
    <location>
        <begin position="44"/>
        <end position="109"/>
    </location>
</feature>
<keyword evidence="4" id="KW-0804">Transcription</keyword>
<dbReference type="InterPro" id="IPR014284">
    <property type="entry name" value="RNA_pol_sigma-70_dom"/>
</dbReference>
<proteinExistence type="inferred from homology"/>
<evidence type="ECO:0000256" key="3">
    <source>
        <dbReference type="ARBA" id="ARBA00023082"/>
    </source>
</evidence>
<dbReference type="InterPro" id="IPR007627">
    <property type="entry name" value="RNA_pol_sigma70_r2"/>
</dbReference>
<dbReference type="Pfam" id="PF08281">
    <property type="entry name" value="Sigma70_r4_2"/>
    <property type="match status" value="1"/>
</dbReference>
<reference evidence="8 9" key="1">
    <citation type="submission" date="2019-03" db="EMBL/GenBank/DDBJ databases">
        <title>Genomic Encyclopedia of Type Strains, Phase IV (KMG-IV): sequencing the most valuable type-strain genomes for metagenomic binning, comparative biology and taxonomic classification.</title>
        <authorList>
            <person name="Goeker M."/>
        </authorList>
    </citation>
    <scope>NUCLEOTIDE SEQUENCE [LARGE SCALE GENOMIC DNA]</scope>
    <source>
        <strain evidence="8 9">DSM 16998</strain>
    </source>
</reference>
<evidence type="ECO:0000259" key="6">
    <source>
        <dbReference type="Pfam" id="PF04542"/>
    </source>
</evidence>
<dbReference type="InParanoid" id="A0A4R6QD84"/>
<dbReference type="SUPFAM" id="SSF88659">
    <property type="entry name" value="Sigma3 and sigma4 domains of RNA polymerase sigma factors"/>
    <property type="match status" value="1"/>
</dbReference>
<dbReference type="EMBL" id="SNXS01000016">
    <property type="protein sequence ID" value="TDP60411.1"/>
    <property type="molecule type" value="Genomic_DNA"/>
</dbReference>
<dbReference type="Gene3D" id="1.10.10.10">
    <property type="entry name" value="Winged helix-like DNA-binding domain superfamily/Winged helix DNA-binding domain"/>
    <property type="match status" value="1"/>
</dbReference>
<dbReference type="NCBIfam" id="TIGR02937">
    <property type="entry name" value="sigma70-ECF"/>
    <property type="match status" value="1"/>
</dbReference>
<dbReference type="InterPro" id="IPR036388">
    <property type="entry name" value="WH-like_DNA-bd_sf"/>
</dbReference>
<keyword evidence="9" id="KW-1185">Reference proteome</keyword>
<accession>A0A4R6QD84</accession>
<comment type="caution">
    <text evidence="8">The sequence shown here is derived from an EMBL/GenBank/DDBJ whole genome shotgun (WGS) entry which is preliminary data.</text>
</comment>
<dbReference type="CDD" id="cd06171">
    <property type="entry name" value="Sigma70_r4"/>
    <property type="match status" value="1"/>
</dbReference>
<keyword evidence="2" id="KW-0805">Transcription regulation</keyword>
<dbReference type="PANTHER" id="PTHR43133">
    <property type="entry name" value="RNA POLYMERASE ECF-TYPE SIGMA FACTO"/>
    <property type="match status" value="1"/>
</dbReference>
<comment type="similarity">
    <text evidence="1">Belongs to the sigma-70 factor family. ECF subfamily.</text>
</comment>
<dbReference type="InterPro" id="IPR039425">
    <property type="entry name" value="RNA_pol_sigma-70-like"/>
</dbReference>
<sequence length="201" mass="22436">MFEPSNAQALADSDGGPSGALPALRGLDGPGRGAERERYIAETFAAHQRPLRSFLGRFLRNEDDIADTVQEVFLRIAQLPDPSKLDINPRAYLFRTAEHLVIDRVRRDSFRQVHLHGPLDDVDVAQPSPSVESQVHWRRAMGQIAQALQADGPRTAQVVEMSCLQDLTHPEIADRLGVTTRTVERCMQRARQVCTPFYIAA</sequence>
<protein>
    <submittedName>
        <fullName evidence="8">RNA polymerase sigma-70 factor (ECF subfamily)</fullName>
    </submittedName>
</protein>
<feature type="domain" description="RNA polymerase sigma factor 70 region 4 type 2" evidence="7">
    <location>
        <begin position="153"/>
        <end position="192"/>
    </location>
</feature>
<dbReference type="GO" id="GO:0003677">
    <property type="term" value="F:DNA binding"/>
    <property type="evidence" value="ECO:0007669"/>
    <property type="project" value="InterPro"/>
</dbReference>
<evidence type="ECO:0000256" key="4">
    <source>
        <dbReference type="ARBA" id="ARBA00023163"/>
    </source>
</evidence>
<dbReference type="InterPro" id="IPR013325">
    <property type="entry name" value="RNA_pol_sigma_r2"/>
</dbReference>
<evidence type="ECO:0000313" key="9">
    <source>
        <dbReference type="Proteomes" id="UP000295361"/>
    </source>
</evidence>
<dbReference type="GO" id="GO:0016987">
    <property type="term" value="F:sigma factor activity"/>
    <property type="evidence" value="ECO:0007669"/>
    <property type="project" value="UniProtKB-KW"/>
</dbReference>
<dbReference type="SUPFAM" id="SSF88946">
    <property type="entry name" value="Sigma2 domain of RNA polymerase sigma factors"/>
    <property type="match status" value="1"/>
</dbReference>
<dbReference type="InterPro" id="IPR013249">
    <property type="entry name" value="RNA_pol_sigma70_r4_t2"/>
</dbReference>
<evidence type="ECO:0000313" key="8">
    <source>
        <dbReference type="EMBL" id="TDP60411.1"/>
    </source>
</evidence>